<feature type="compositionally biased region" description="Gly residues" evidence="8">
    <location>
        <begin position="780"/>
        <end position="790"/>
    </location>
</feature>
<dbReference type="Gene3D" id="1.10.196.10">
    <property type="match status" value="1"/>
</dbReference>
<feature type="region of interest" description="Disordered" evidence="8">
    <location>
        <begin position="723"/>
        <end position="793"/>
    </location>
</feature>
<feature type="compositionally biased region" description="Polar residues" evidence="8">
    <location>
        <begin position="355"/>
        <end position="389"/>
    </location>
</feature>
<keyword evidence="3" id="KW-0597">Phosphoprotein</keyword>
<dbReference type="InterPro" id="IPR038207">
    <property type="entry name" value="DIX_dom_sf"/>
</dbReference>
<dbReference type="SMART" id="SM00315">
    <property type="entry name" value="RGS"/>
    <property type="match status" value="1"/>
</dbReference>
<dbReference type="PROSITE" id="PS50132">
    <property type="entry name" value="RGS"/>
    <property type="match status" value="1"/>
</dbReference>
<evidence type="ECO:0000259" key="10">
    <source>
        <dbReference type="PROSITE" id="PS50841"/>
    </source>
</evidence>
<keyword evidence="5" id="KW-0013">ADP-ribosylation</keyword>
<sequence length="957" mass="105525">MSAVDQAEFHSRGDHSFNENSPRPPIPGEETEVPDLAGSQSPGAGPSYPSWSSALKYSKGGSSPVLTPRRSSIACNPSNIEDPGAPLGFEPEGSCASGCGDGSFMEGGGSRSPPPYLRWARNLHSLLEDSEGVELFRRYLEQEGRAHADTLNFWFACEGLKKQQDPEKINQLVKVIHRRFFLKTQLAIPEDIRKEVHRRIKEGKDSLEGYVFDSVQSEVERLINETTYPNFLKSDMYLQHVQVMQNGELSSGSSSGSSGSSSGGREHSGMGLGSALPTLHEDAELVTSCSGGGSMGGTPVTGQTHDPLPLTRDMLMATQKRRAFELRPKPEAYAGMYLQHAHYQYHPPHAHPAYSSYNPVSRQDSELQSLSSDARTESDNMSLTDSSVDGMSVGRNRMSKKQYIRQCKQIKESASMNRDPYMHHTVIPRTQRIQKEQIYPMRPNEFAAILIEKLEVVKKDQEAQDKLDRKLQEGEMVGGCDESCVMDPVSAPRTLADAIREKLMVDDDSDQAILDQHVSRVWSDLTPSRSPGLVSPRPRSPEGRRRAAMVATAMPPAVLPPNKIIQGVGIAQPPIPPCTANPSHFSSGGAIHSVPHPYLSHSRTSYCPRHPRKEKDVFSTFSSDSGNVHDFTEGSEHKHHMPKSKSMPDYQEAQKQDVYSPLQGYDPRFRQSRDVCRRSSSKKTLTDLTDSGVSVVSDSTPVIPASSQCKDNRVLSWLMESEKSASTSHSHSERDVGASNKHSKMRCAGNSATSPVAPRHSRKPTVPYTSSRSGSLERAGGCGGAWGGPGPAQPFVADPSMPPLPMPHTDTQLEEARRRLLEEEGRVKGGRQRYSTTMKTSAVHSPTDLPVSGQSTLRKGGRSGRTGPTLPGDGSEFTTVVFSFCDEQFPYRTKIPGRSVTLRQFKEYLPKKGSYRFFFKTECEDLDMKVIQEEITDDNDVLPLWEGKVMAQVKPIE</sequence>
<dbReference type="GO" id="GO:0016055">
    <property type="term" value="P:Wnt signaling pathway"/>
    <property type="evidence" value="ECO:0007669"/>
    <property type="project" value="UniProtKB-KW"/>
</dbReference>
<dbReference type="GO" id="GO:0031625">
    <property type="term" value="F:ubiquitin protein ligase binding"/>
    <property type="evidence" value="ECO:0007669"/>
    <property type="project" value="TreeGrafter"/>
</dbReference>
<dbReference type="Gene3D" id="2.40.240.130">
    <property type="match status" value="1"/>
</dbReference>
<proteinExistence type="predicted"/>
<evidence type="ECO:0000256" key="8">
    <source>
        <dbReference type="SAM" id="MobiDB-lite"/>
    </source>
</evidence>
<feature type="compositionally biased region" description="Low complexity" evidence="8">
    <location>
        <begin position="250"/>
        <end position="260"/>
    </location>
</feature>
<dbReference type="SMART" id="SM00021">
    <property type="entry name" value="DAX"/>
    <property type="match status" value="1"/>
</dbReference>
<dbReference type="GO" id="GO:0019901">
    <property type="term" value="F:protein kinase binding"/>
    <property type="evidence" value="ECO:0007669"/>
    <property type="project" value="TreeGrafter"/>
</dbReference>
<dbReference type="InterPro" id="IPR014936">
    <property type="entry name" value="Axin_b-cat-bd"/>
</dbReference>
<dbReference type="InterPro" id="IPR043581">
    <property type="entry name" value="Axin-like"/>
</dbReference>
<feature type="region of interest" description="Disordered" evidence="8">
    <location>
        <begin position="349"/>
        <end position="393"/>
    </location>
</feature>
<dbReference type="Gene3D" id="1.10.167.10">
    <property type="entry name" value="Regulator of G-protein Signalling 4, domain 2"/>
    <property type="match status" value="1"/>
</dbReference>
<comment type="subcellular location">
    <subcellularLocation>
        <location evidence="1">Cytoplasm</location>
    </subcellularLocation>
</comment>
<dbReference type="GO" id="GO:0005737">
    <property type="term" value="C:cytoplasm"/>
    <property type="evidence" value="ECO:0007669"/>
    <property type="project" value="UniProtKB-SubCell"/>
</dbReference>
<dbReference type="GO" id="GO:0060090">
    <property type="term" value="F:molecular adaptor activity"/>
    <property type="evidence" value="ECO:0007669"/>
    <property type="project" value="TreeGrafter"/>
</dbReference>
<dbReference type="GO" id="GO:0032436">
    <property type="term" value="P:positive regulation of proteasomal ubiquitin-dependent protein catabolic process"/>
    <property type="evidence" value="ECO:0007669"/>
    <property type="project" value="TreeGrafter"/>
</dbReference>
<evidence type="ECO:0000259" key="9">
    <source>
        <dbReference type="PROSITE" id="PS50132"/>
    </source>
</evidence>
<evidence type="ECO:0000256" key="5">
    <source>
        <dbReference type="ARBA" id="ARBA00022765"/>
    </source>
</evidence>
<dbReference type="Pfam" id="PF00615">
    <property type="entry name" value="RGS"/>
    <property type="match status" value="1"/>
</dbReference>
<evidence type="ECO:0000313" key="12">
    <source>
        <dbReference type="Proteomes" id="UP001378592"/>
    </source>
</evidence>
<dbReference type="Pfam" id="PF00778">
    <property type="entry name" value="DIX"/>
    <property type="match status" value="1"/>
</dbReference>
<feature type="compositionally biased region" description="Polar residues" evidence="8">
    <location>
        <begin position="49"/>
        <end position="79"/>
    </location>
</feature>
<feature type="region of interest" description="Disordered" evidence="8">
    <location>
        <begin position="827"/>
        <end position="873"/>
    </location>
</feature>
<dbReference type="Proteomes" id="UP001378592">
    <property type="component" value="Unassembled WGS sequence"/>
</dbReference>
<feature type="region of interest" description="Disordered" evidence="8">
    <location>
        <begin position="1"/>
        <end position="89"/>
    </location>
</feature>
<dbReference type="GO" id="GO:0005634">
    <property type="term" value="C:nucleus"/>
    <property type="evidence" value="ECO:0007669"/>
    <property type="project" value="TreeGrafter"/>
</dbReference>
<dbReference type="AlphaFoldDB" id="A0AAN9VV19"/>
<dbReference type="InterPro" id="IPR016137">
    <property type="entry name" value="RGS"/>
</dbReference>
<feature type="domain" description="DIX" evidence="10">
    <location>
        <begin position="875"/>
        <end position="957"/>
    </location>
</feature>
<comment type="caution">
    <text evidence="11">The sequence shown here is derived from an EMBL/GenBank/DDBJ whole genome shotgun (WGS) entry which is preliminary data.</text>
</comment>
<dbReference type="GO" id="GO:0048468">
    <property type="term" value="P:cell development"/>
    <property type="evidence" value="ECO:0007669"/>
    <property type="project" value="TreeGrafter"/>
</dbReference>
<feature type="domain" description="RGS" evidence="9">
    <location>
        <begin position="122"/>
        <end position="241"/>
    </location>
</feature>
<dbReference type="PROSITE" id="PS50841">
    <property type="entry name" value="DIX"/>
    <property type="match status" value="1"/>
</dbReference>
<dbReference type="SUPFAM" id="SSF54236">
    <property type="entry name" value="Ubiquitin-like"/>
    <property type="match status" value="1"/>
</dbReference>
<dbReference type="InterPro" id="IPR029071">
    <property type="entry name" value="Ubiquitin-like_domsf"/>
</dbReference>
<accession>A0AAN9VV19</accession>
<evidence type="ECO:0000313" key="11">
    <source>
        <dbReference type="EMBL" id="KAK7868462.1"/>
    </source>
</evidence>
<dbReference type="GO" id="GO:0008013">
    <property type="term" value="F:beta-catenin binding"/>
    <property type="evidence" value="ECO:0007669"/>
    <property type="project" value="TreeGrafter"/>
</dbReference>
<keyword evidence="6" id="KW-0832">Ubl conjugation</keyword>
<dbReference type="EMBL" id="JAZDUA010000094">
    <property type="protein sequence ID" value="KAK7868462.1"/>
    <property type="molecule type" value="Genomic_DNA"/>
</dbReference>
<dbReference type="GO" id="GO:0030877">
    <property type="term" value="C:beta-catenin destruction complex"/>
    <property type="evidence" value="ECO:0007669"/>
    <property type="project" value="TreeGrafter"/>
</dbReference>
<dbReference type="InterPro" id="IPR044926">
    <property type="entry name" value="RGS_subdomain_2"/>
</dbReference>
<reference evidence="11 12" key="1">
    <citation type="submission" date="2024-03" db="EMBL/GenBank/DDBJ databases">
        <title>The genome assembly and annotation of the cricket Gryllus longicercus Weissman &amp; Gray.</title>
        <authorList>
            <person name="Szrajer S."/>
            <person name="Gray D."/>
            <person name="Ylla G."/>
        </authorList>
    </citation>
    <scope>NUCLEOTIDE SEQUENCE [LARGE SCALE GENOMIC DNA]</scope>
    <source>
        <strain evidence="11">DAG 2021-001</strain>
        <tissue evidence="11">Whole body minus gut</tissue>
    </source>
</reference>
<keyword evidence="12" id="KW-1185">Reference proteome</keyword>
<protein>
    <recommendedName>
        <fullName evidence="13">Axin</fullName>
    </recommendedName>
</protein>
<dbReference type="InterPro" id="IPR001158">
    <property type="entry name" value="DIX"/>
</dbReference>
<name>A0AAN9VV19_9ORTH</name>
<organism evidence="11 12">
    <name type="scientific">Gryllus longicercus</name>
    <dbReference type="NCBI Taxonomy" id="2509291"/>
    <lineage>
        <taxon>Eukaryota</taxon>
        <taxon>Metazoa</taxon>
        <taxon>Ecdysozoa</taxon>
        <taxon>Arthropoda</taxon>
        <taxon>Hexapoda</taxon>
        <taxon>Insecta</taxon>
        <taxon>Pterygota</taxon>
        <taxon>Neoptera</taxon>
        <taxon>Polyneoptera</taxon>
        <taxon>Orthoptera</taxon>
        <taxon>Ensifera</taxon>
        <taxon>Gryllidea</taxon>
        <taxon>Grylloidea</taxon>
        <taxon>Gryllidae</taxon>
        <taxon>Gryllinae</taxon>
        <taxon>Gryllus</taxon>
    </lineage>
</organism>
<keyword evidence="2" id="KW-0963">Cytoplasm</keyword>
<evidence type="ECO:0000256" key="2">
    <source>
        <dbReference type="ARBA" id="ARBA00022490"/>
    </source>
</evidence>
<evidence type="ECO:0000256" key="1">
    <source>
        <dbReference type="ARBA" id="ARBA00004496"/>
    </source>
</evidence>
<dbReference type="GO" id="GO:0090090">
    <property type="term" value="P:negative regulation of canonical Wnt signaling pathway"/>
    <property type="evidence" value="ECO:0007669"/>
    <property type="project" value="InterPro"/>
</dbReference>
<feature type="region of interest" description="Disordered" evidence="8">
    <location>
        <begin position="524"/>
        <end position="543"/>
    </location>
</feature>
<evidence type="ECO:0000256" key="4">
    <source>
        <dbReference type="ARBA" id="ARBA00022687"/>
    </source>
</evidence>
<evidence type="ECO:0000256" key="6">
    <source>
        <dbReference type="ARBA" id="ARBA00022843"/>
    </source>
</evidence>
<dbReference type="GO" id="GO:0005886">
    <property type="term" value="C:plasma membrane"/>
    <property type="evidence" value="ECO:0007669"/>
    <property type="project" value="TreeGrafter"/>
</dbReference>
<evidence type="ECO:0000256" key="3">
    <source>
        <dbReference type="ARBA" id="ARBA00022553"/>
    </source>
</evidence>
<feature type="compositionally biased region" description="Basic and acidic residues" evidence="8">
    <location>
        <begin position="7"/>
        <end position="17"/>
    </location>
</feature>
<dbReference type="SUPFAM" id="SSF48097">
    <property type="entry name" value="Regulator of G-protein signaling, RGS"/>
    <property type="match status" value="1"/>
</dbReference>
<dbReference type="PANTHER" id="PTHR46102:SF2">
    <property type="entry name" value="AXIN"/>
    <property type="match status" value="1"/>
</dbReference>
<dbReference type="InterPro" id="IPR032101">
    <property type="entry name" value="Axin_TNKS-bd"/>
</dbReference>
<dbReference type="CDD" id="cd11582">
    <property type="entry name" value="Axin_TNKS_binding"/>
    <property type="match status" value="1"/>
</dbReference>
<dbReference type="InterPro" id="IPR036305">
    <property type="entry name" value="RGS_sf"/>
</dbReference>
<evidence type="ECO:0000256" key="7">
    <source>
        <dbReference type="PROSITE-ProRule" id="PRU00069"/>
    </source>
</evidence>
<feature type="compositionally biased region" description="Polar residues" evidence="8">
    <location>
        <begin position="833"/>
        <end position="844"/>
    </location>
</feature>
<gene>
    <name evidence="11" type="ORF">R5R35_011211</name>
</gene>
<keyword evidence="4 7" id="KW-0879">Wnt signaling pathway</keyword>
<evidence type="ECO:0008006" key="13">
    <source>
        <dbReference type="Google" id="ProtNLM"/>
    </source>
</evidence>
<dbReference type="PANTHER" id="PTHR46102">
    <property type="entry name" value="AXIN"/>
    <property type="match status" value="1"/>
</dbReference>
<feature type="region of interest" description="Disordered" evidence="8">
    <location>
        <begin position="632"/>
        <end position="654"/>
    </location>
</feature>
<dbReference type="InterPro" id="IPR024066">
    <property type="entry name" value="RGS_subdom1/3"/>
</dbReference>
<feature type="region of interest" description="Disordered" evidence="8">
    <location>
        <begin position="247"/>
        <end position="308"/>
    </location>
</feature>
<dbReference type="Pfam" id="PF08833">
    <property type="entry name" value="Axin_b-cat_bind"/>
    <property type="match status" value="1"/>
</dbReference>